<reference evidence="4 5" key="1">
    <citation type="journal article" date="2019" name="Sci. Rep.">
        <title>Comparative genomics of chytrid fungi reveal insights into the obligate biotrophic and pathogenic lifestyle of Synchytrium endobioticum.</title>
        <authorList>
            <person name="van de Vossenberg B.T.L.H."/>
            <person name="Warris S."/>
            <person name="Nguyen H.D.T."/>
            <person name="van Gent-Pelzer M.P.E."/>
            <person name="Joly D.L."/>
            <person name="van de Geest H.C."/>
            <person name="Bonants P.J.M."/>
            <person name="Smith D.S."/>
            <person name="Levesque C.A."/>
            <person name="van der Lee T.A.J."/>
        </authorList>
    </citation>
    <scope>NUCLEOTIDE SEQUENCE [LARGE SCALE GENOMIC DNA]</scope>
    <source>
        <strain evidence="4 5">CBS 809.83</strain>
    </source>
</reference>
<dbReference type="InterPro" id="IPR032675">
    <property type="entry name" value="LRR_dom_sf"/>
</dbReference>
<dbReference type="Proteomes" id="UP000318582">
    <property type="component" value="Unassembled WGS sequence"/>
</dbReference>
<evidence type="ECO:0000256" key="3">
    <source>
        <dbReference type="SAM" id="MobiDB-lite"/>
    </source>
</evidence>
<keyword evidence="2" id="KW-0677">Repeat</keyword>
<dbReference type="Pfam" id="PF14580">
    <property type="entry name" value="LRR_9"/>
    <property type="match status" value="1"/>
</dbReference>
<feature type="region of interest" description="Disordered" evidence="3">
    <location>
        <begin position="145"/>
        <end position="299"/>
    </location>
</feature>
<organism evidence="4 5">
    <name type="scientific">Powellomyces hirtus</name>
    <dbReference type="NCBI Taxonomy" id="109895"/>
    <lineage>
        <taxon>Eukaryota</taxon>
        <taxon>Fungi</taxon>
        <taxon>Fungi incertae sedis</taxon>
        <taxon>Chytridiomycota</taxon>
        <taxon>Chytridiomycota incertae sedis</taxon>
        <taxon>Chytridiomycetes</taxon>
        <taxon>Spizellomycetales</taxon>
        <taxon>Powellomycetaceae</taxon>
        <taxon>Powellomyces</taxon>
    </lineage>
</organism>
<dbReference type="EMBL" id="QEAQ01000033">
    <property type="protein sequence ID" value="TPX58688.1"/>
    <property type="molecule type" value="Genomic_DNA"/>
</dbReference>
<comment type="caution">
    <text evidence="4">The sequence shown here is derived from an EMBL/GenBank/DDBJ whole genome shotgun (WGS) entry which is preliminary data.</text>
</comment>
<evidence type="ECO:0000313" key="4">
    <source>
        <dbReference type="EMBL" id="TPX58688.1"/>
    </source>
</evidence>
<protein>
    <recommendedName>
        <fullName evidence="6">U2A'/phosphoprotein 32 family A C-terminal domain-containing protein</fullName>
    </recommendedName>
</protein>
<evidence type="ECO:0000256" key="1">
    <source>
        <dbReference type="ARBA" id="ARBA00022614"/>
    </source>
</evidence>
<evidence type="ECO:0000313" key="5">
    <source>
        <dbReference type="Proteomes" id="UP000318582"/>
    </source>
</evidence>
<dbReference type="Gene3D" id="3.80.10.10">
    <property type="entry name" value="Ribonuclease Inhibitor"/>
    <property type="match status" value="1"/>
</dbReference>
<accession>A0A507E6E3</accession>
<name>A0A507E6E3_9FUNG</name>
<dbReference type="SUPFAM" id="SSF52058">
    <property type="entry name" value="L domain-like"/>
    <property type="match status" value="1"/>
</dbReference>
<evidence type="ECO:0000256" key="2">
    <source>
        <dbReference type="ARBA" id="ARBA00022737"/>
    </source>
</evidence>
<feature type="compositionally biased region" description="Basic and acidic residues" evidence="3">
    <location>
        <begin position="218"/>
        <end position="230"/>
    </location>
</feature>
<proteinExistence type="predicted"/>
<sequence length="383" mass="42479">MVQLTEGQVLARARQASQTSISDLASIKNLNLWGQNLTEVSVLERVPNLEVLSLAINSLSSLRPFQNLNKLIELYLRRNDIRNPQELHYLRNLSNLRVLWLNENPIATIPEYRLTIIKILPNLRKLDDKDVTAGEREAAKAIAGMGYGGAPASDSSPRNRVTDSPGIYATPPPPPAPPSHAGRRPQEQPVPQAAGRLQQEQHLSGCGMQVVSQPLYYPEDRPTRTTRQEPETMESLFKSGHSPPRRQPPAKPSVPQTPVLQPGRRQQPADLPQLTGIGFEKQPENQGNSPGDAMQKRRPTWLTRAAETGQIKERIRAASLDAAVVESPLEDPTKAITWNKSPEPIKTRTNNVLFAVLSLLKELDAPSLQVVAYELNQALEGRR</sequence>
<evidence type="ECO:0008006" key="6">
    <source>
        <dbReference type="Google" id="ProtNLM"/>
    </source>
</evidence>
<gene>
    <name evidence="4" type="ORF">PhCBS80983_g02967</name>
</gene>
<dbReference type="AlphaFoldDB" id="A0A507E6E3"/>
<dbReference type="InterPro" id="IPR001611">
    <property type="entry name" value="Leu-rich_rpt"/>
</dbReference>
<keyword evidence="1" id="KW-0433">Leucine-rich repeat</keyword>
<keyword evidence="5" id="KW-1185">Reference proteome</keyword>
<dbReference type="PANTHER" id="PTHR18849:SF0">
    <property type="entry name" value="CILIA- AND FLAGELLA-ASSOCIATED PROTEIN 410-RELATED"/>
    <property type="match status" value="1"/>
</dbReference>
<dbReference type="PROSITE" id="PS51450">
    <property type="entry name" value="LRR"/>
    <property type="match status" value="2"/>
</dbReference>
<dbReference type="PANTHER" id="PTHR18849">
    <property type="entry name" value="LEUCINE RICH REPEAT PROTEIN"/>
    <property type="match status" value="1"/>
</dbReference>